<gene>
    <name evidence="5" type="primary">TLL2</name>
    <name evidence="5" type="ORF">TNCT_728011</name>
</gene>
<dbReference type="InterPro" id="IPR035914">
    <property type="entry name" value="Sperma_CUB_dom_sf"/>
</dbReference>
<evidence type="ECO:0000256" key="1">
    <source>
        <dbReference type="ARBA" id="ARBA00022737"/>
    </source>
</evidence>
<sequence length="156" mass="18092">MYLLFKSDASVQRKGFRATHTTVCGGRLLALREMEHLYSHAKYGDQNYDNKEDCDWIIQGLNDHRVRLRFLTFEVEHEQDCGYDYVEVYDGEDDSAKNLGKFCGNKVPPEFYSSGDTLMVRFRSDDTINTKGFSAAYTAFDAPIDENDDIMERYHL</sequence>
<dbReference type="SMART" id="SM00042">
    <property type="entry name" value="CUB"/>
    <property type="match status" value="1"/>
</dbReference>
<dbReference type="PROSITE" id="PS01180">
    <property type="entry name" value="CUB"/>
    <property type="match status" value="1"/>
</dbReference>
<dbReference type="Pfam" id="PF00431">
    <property type="entry name" value="CUB"/>
    <property type="match status" value="1"/>
</dbReference>
<evidence type="ECO:0000256" key="2">
    <source>
        <dbReference type="ARBA" id="ARBA00023157"/>
    </source>
</evidence>
<comment type="caution">
    <text evidence="5">The sequence shown here is derived from an EMBL/GenBank/DDBJ whole genome shotgun (WGS) entry which is preliminary data.</text>
</comment>
<dbReference type="Proteomes" id="UP000887116">
    <property type="component" value="Unassembled WGS sequence"/>
</dbReference>
<dbReference type="FunFam" id="2.60.120.290:FF:000005">
    <property type="entry name" value="Procollagen C-endopeptidase enhancer 1"/>
    <property type="match status" value="1"/>
</dbReference>
<evidence type="ECO:0000256" key="3">
    <source>
        <dbReference type="PROSITE-ProRule" id="PRU00059"/>
    </source>
</evidence>
<dbReference type="AlphaFoldDB" id="A0A8X6M1J2"/>
<protein>
    <submittedName>
        <fullName evidence="5">Tolloid-like protein 2</fullName>
    </submittedName>
</protein>
<proteinExistence type="predicted"/>
<dbReference type="EMBL" id="BMAO01019462">
    <property type="protein sequence ID" value="GFR30701.1"/>
    <property type="molecule type" value="Genomic_DNA"/>
</dbReference>
<name>A0A8X6M1J2_TRICU</name>
<feature type="domain" description="CUB" evidence="4">
    <location>
        <begin position="24"/>
        <end position="140"/>
    </location>
</feature>
<dbReference type="PANTHER" id="PTHR24251">
    <property type="entry name" value="OVOCHYMASE-RELATED"/>
    <property type="match status" value="1"/>
</dbReference>
<dbReference type="Gene3D" id="2.60.120.290">
    <property type="entry name" value="Spermadhesin, CUB domain"/>
    <property type="match status" value="1"/>
</dbReference>
<dbReference type="InterPro" id="IPR000859">
    <property type="entry name" value="CUB_dom"/>
</dbReference>
<keyword evidence="6" id="KW-1185">Reference proteome</keyword>
<dbReference type="SUPFAM" id="SSF49854">
    <property type="entry name" value="Spermadhesin, CUB domain"/>
    <property type="match status" value="1"/>
</dbReference>
<keyword evidence="1" id="KW-0677">Repeat</keyword>
<keyword evidence="2" id="KW-1015">Disulfide bond</keyword>
<evidence type="ECO:0000313" key="6">
    <source>
        <dbReference type="Proteomes" id="UP000887116"/>
    </source>
</evidence>
<evidence type="ECO:0000259" key="4">
    <source>
        <dbReference type="PROSITE" id="PS01180"/>
    </source>
</evidence>
<comment type="caution">
    <text evidence="3">Lacks conserved residue(s) required for the propagation of feature annotation.</text>
</comment>
<dbReference type="CDD" id="cd00041">
    <property type="entry name" value="CUB"/>
    <property type="match status" value="1"/>
</dbReference>
<dbReference type="OrthoDB" id="9067804at2759"/>
<organism evidence="5 6">
    <name type="scientific">Trichonephila clavata</name>
    <name type="common">Joro spider</name>
    <name type="synonym">Nephila clavata</name>
    <dbReference type="NCBI Taxonomy" id="2740835"/>
    <lineage>
        <taxon>Eukaryota</taxon>
        <taxon>Metazoa</taxon>
        <taxon>Ecdysozoa</taxon>
        <taxon>Arthropoda</taxon>
        <taxon>Chelicerata</taxon>
        <taxon>Arachnida</taxon>
        <taxon>Araneae</taxon>
        <taxon>Araneomorphae</taxon>
        <taxon>Entelegynae</taxon>
        <taxon>Araneoidea</taxon>
        <taxon>Nephilidae</taxon>
        <taxon>Trichonephila</taxon>
    </lineage>
</organism>
<reference evidence="5" key="1">
    <citation type="submission" date="2020-07" db="EMBL/GenBank/DDBJ databases">
        <title>Multicomponent nature underlies the extraordinary mechanical properties of spider dragline silk.</title>
        <authorList>
            <person name="Kono N."/>
            <person name="Nakamura H."/>
            <person name="Mori M."/>
            <person name="Yoshida Y."/>
            <person name="Ohtoshi R."/>
            <person name="Malay A.D."/>
            <person name="Moran D.A.P."/>
            <person name="Tomita M."/>
            <person name="Numata K."/>
            <person name="Arakawa K."/>
        </authorList>
    </citation>
    <scope>NUCLEOTIDE SEQUENCE</scope>
</reference>
<dbReference type="PANTHER" id="PTHR24251:SF37">
    <property type="entry name" value="CUB DOMAIN-CONTAINING PROTEIN"/>
    <property type="match status" value="1"/>
</dbReference>
<evidence type="ECO:0000313" key="5">
    <source>
        <dbReference type="EMBL" id="GFR30701.1"/>
    </source>
</evidence>
<accession>A0A8X6M1J2</accession>